<reference evidence="3 4" key="1">
    <citation type="journal article" date="2012" name="J. Bacteriol.">
        <title>Draft Genome Sequence of Cecembia lonarensis Strain LW9T, Isolated from Lonar Lake, a Haloalkaline Lake in India.</title>
        <authorList>
            <person name="Shivaji S."/>
            <person name="Ara S."/>
            <person name="Singh A."/>
            <person name="Pinnaka A.K."/>
        </authorList>
    </citation>
    <scope>NUCLEOTIDE SEQUENCE [LARGE SCALE GENOMIC DNA]</scope>
    <source>
        <strain evidence="3 4">LW9</strain>
    </source>
</reference>
<keyword evidence="1" id="KW-1133">Transmembrane helix</keyword>
<proteinExistence type="predicted"/>
<gene>
    <name evidence="3" type="ORF">B879_03260</name>
</gene>
<dbReference type="Proteomes" id="UP000004478">
    <property type="component" value="Unassembled WGS sequence"/>
</dbReference>
<keyword evidence="4" id="KW-1185">Reference proteome</keyword>
<organism evidence="3 4">
    <name type="scientific">Cecembia lonarensis (strain CCUG 58316 / KCTC 22772 / LW9)</name>
    <dbReference type="NCBI Taxonomy" id="1225176"/>
    <lineage>
        <taxon>Bacteria</taxon>
        <taxon>Pseudomonadati</taxon>
        <taxon>Bacteroidota</taxon>
        <taxon>Cytophagia</taxon>
        <taxon>Cytophagales</taxon>
        <taxon>Cyclobacteriaceae</taxon>
        <taxon>Cecembia</taxon>
    </lineage>
</organism>
<evidence type="ECO:0000313" key="4">
    <source>
        <dbReference type="Proteomes" id="UP000004478"/>
    </source>
</evidence>
<accession>K1LCH1</accession>
<sequence length="214" mass="24807">MKTLEKLLTFLKAPYRAESYSNLKTGDLLYLLVITLVVVIPYALILEWAGMDQFDHKLMEILEKNKWLVAVLAIFFAPILEEPVYRLHLDLKKSSILWSLGLSLLLINSVWYPLALLWIYLIYLYVKVNQGQQPNLKFVVYFSAAMFALVHMANFTDFDYGKYFYLVPILVGGQFVIGLVLSYIRLNHGMKWAIIFHGLYNAVLVIPAIYIYEP</sequence>
<feature type="domain" description="CAAX prenyl protease 2/Lysostaphin resistance protein A-like" evidence="2">
    <location>
        <begin position="65"/>
        <end position="203"/>
    </location>
</feature>
<feature type="transmembrane region" description="Helical" evidence="1">
    <location>
        <begin position="97"/>
        <end position="126"/>
    </location>
</feature>
<name>K1LCH1_CECL9</name>
<dbReference type="OrthoDB" id="847268at2"/>
<evidence type="ECO:0000256" key="1">
    <source>
        <dbReference type="SAM" id="Phobius"/>
    </source>
</evidence>
<feature type="transmembrane region" description="Helical" evidence="1">
    <location>
        <begin position="162"/>
        <end position="181"/>
    </location>
</feature>
<dbReference type="GO" id="GO:0080120">
    <property type="term" value="P:CAAX-box protein maturation"/>
    <property type="evidence" value="ECO:0007669"/>
    <property type="project" value="UniProtKB-ARBA"/>
</dbReference>
<evidence type="ECO:0000259" key="2">
    <source>
        <dbReference type="Pfam" id="PF02517"/>
    </source>
</evidence>
<comment type="caution">
    <text evidence="3">The sequence shown here is derived from an EMBL/GenBank/DDBJ whole genome shotgun (WGS) entry which is preliminary data.</text>
</comment>
<feature type="transmembrane region" description="Helical" evidence="1">
    <location>
        <begin position="28"/>
        <end position="46"/>
    </location>
</feature>
<feature type="transmembrane region" description="Helical" evidence="1">
    <location>
        <begin position="138"/>
        <end position="156"/>
    </location>
</feature>
<dbReference type="Pfam" id="PF02517">
    <property type="entry name" value="Rce1-like"/>
    <property type="match status" value="1"/>
</dbReference>
<dbReference type="GO" id="GO:0004175">
    <property type="term" value="F:endopeptidase activity"/>
    <property type="evidence" value="ECO:0007669"/>
    <property type="project" value="UniProtKB-ARBA"/>
</dbReference>
<protein>
    <recommendedName>
        <fullName evidence="2">CAAX prenyl protease 2/Lysostaphin resistance protein A-like domain-containing protein</fullName>
    </recommendedName>
</protein>
<feature type="transmembrane region" description="Helical" evidence="1">
    <location>
        <begin position="193"/>
        <end position="212"/>
    </location>
</feature>
<evidence type="ECO:0000313" key="3">
    <source>
        <dbReference type="EMBL" id="EKB48123.1"/>
    </source>
</evidence>
<dbReference type="RefSeq" id="WP_009186278.1">
    <property type="nucleotide sequence ID" value="NZ_AMGM01000068.1"/>
</dbReference>
<dbReference type="EMBL" id="AMGM01000068">
    <property type="protein sequence ID" value="EKB48123.1"/>
    <property type="molecule type" value="Genomic_DNA"/>
</dbReference>
<keyword evidence="1" id="KW-0472">Membrane</keyword>
<feature type="transmembrane region" description="Helical" evidence="1">
    <location>
        <begin position="67"/>
        <end position="85"/>
    </location>
</feature>
<keyword evidence="1" id="KW-0812">Transmembrane</keyword>
<dbReference type="AlphaFoldDB" id="K1LCH1"/>
<dbReference type="InterPro" id="IPR003675">
    <property type="entry name" value="Rce1/LyrA-like_dom"/>
</dbReference>